<proteinExistence type="predicted"/>
<comment type="caution">
    <text evidence="2">The sequence shown here is derived from an EMBL/GenBank/DDBJ whole genome shotgun (WGS) entry which is preliminary data.</text>
</comment>
<reference evidence="2" key="2">
    <citation type="submission" date="2020-09" db="EMBL/GenBank/DDBJ databases">
        <authorList>
            <person name="Sun Q."/>
            <person name="Ohkuma M."/>
        </authorList>
    </citation>
    <scope>NUCLEOTIDE SEQUENCE</scope>
    <source>
        <strain evidence="2">JCM 4391</strain>
    </source>
</reference>
<keyword evidence="3" id="KW-1185">Reference proteome</keyword>
<dbReference type="RefSeq" id="WP_189552429.1">
    <property type="nucleotide sequence ID" value="NZ_BMTP01000011.1"/>
</dbReference>
<reference evidence="2" key="1">
    <citation type="journal article" date="2014" name="Int. J. Syst. Evol. Microbiol.">
        <title>Complete genome sequence of Corynebacterium casei LMG S-19264T (=DSM 44701T), isolated from a smear-ripened cheese.</title>
        <authorList>
            <consortium name="US DOE Joint Genome Institute (JGI-PGF)"/>
            <person name="Walter F."/>
            <person name="Albersmeier A."/>
            <person name="Kalinowski J."/>
            <person name="Ruckert C."/>
        </authorList>
    </citation>
    <scope>NUCLEOTIDE SEQUENCE</scope>
    <source>
        <strain evidence="2">JCM 4391</strain>
    </source>
</reference>
<evidence type="ECO:0000313" key="3">
    <source>
        <dbReference type="Proteomes" id="UP000636661"/>
    </source>
</evidence>
<protein>
    <submittedName>
        <fullName evidence="2">Uncharacterized protein</fullName>
    </submittedName>
</protein>
<sequence length="115" mass="12457">MSDPLPSPYPPDDERLAAIEAYLTVQIMHVRQQRAAKAREREIQQRTAPPAPPPYRLQRSLDATRTPVKVHIGTCALAGRGASGVSGETARRALAEQVEACSVCRPDTELGVIDG</sequence>
<name>A0A918I070_9ACTN</name>
<organism evidence="2 3">
    <name type="scientific">Streptomyces lavendofoliae</name>
    <dbReference type="NCBI Taxonomy" id="67314"/>
    <lineage>
        <taxon>Bacteria</taxon>
        <taxon>Bacillati</taxon>
        <taxon>Actinomycetota</taxon>
        <taxon>Actinomycetes</taxon>
        <taxon>Kitasatosporales</taxon>
        <taxon>Streptomycetaceae</taxon>
        <taxon>Streptomyces</taxon>
    </lineage>
</organism>
<feature type="region of interest" description="Disordered" evidence="1">
    <location>
        <begin position="33"/>
        <end position="57"/>
    </location>
</feature>
<dbReference type="InterPro" id="IPR046200">
    <property type="entry name" value="DUF6233"/>
</dbReference>
<dbReference type="Proteomes" id="UP000636661">
    <property type="component" value="Unassembled WGS sequence"/>
</dbReference>
<gene>
    <name evidence="2" type="ORF">GCM10010274_41850</name>
</gene>
<accession>A0A918I070</accession>
<evidence type="ECO:0000313" key="2">
    <source>
        <dbReference type="EMBL" id="GGU48998.1"/>
    </source>
</evidence>
<evidence type="ECO:0000256" key="1">
    <source>
        <dbReference type="SAM" id="MobiDB-lite"/>
    </source>
</evidence>
<dbReference type="AlphaFoldDB" id="A0A918I070"/>
<dbReference type="Pfam" id="PF19746">
    <property type="entry name" value="DUF6233"/>
    <property type="match status" value="1"/>
</dbReference>
<dbReference type="EMBL" id="BMTP01000011">
    <property type="protein sequence ID" value="GGU48998.1"/>
    <property type="molecule type" value="Genomic_DNA"/>
</dbReference>